<evidence type="ECO:0000313" key="7">
    <source>
        <dbReference type="EMBL" id="BCJ97545.1"/>
    </source>
</evidence>
<dbReference type="InterPro" id="IPR027383">
    <property type="entry name" value="Znf_put"/>
</dbReference>
<reference evidence="7 8" key="1">
    <citation type="submission" date="2020-08" db="EMBL/GenBank/DDBJ databases">
        <title>Draft genome sequencing of an Anaerocolumna strain isolated from anoxic soil subjected to BSD treatment.</title>
        <authorList>
            <person name="Uek A."/>
            <person name="Tonouchi A."/>
        </authorList>
    </citation>
    <scope>NUCLEOTIDE SEQUENCE [LARGE SCALE GENOMIC DNA]</scope>
    <source>
        <strain evidence="7 8">CTTW</strain>
    </source>
</reference>
<evidence type="ECO:0000259" key="5">
    <source>
        <dbReference type="Pfam" id="PF13490"/>
    </source>
</evidence>
<dbReference type="RefSeq" id="WP_185257962.1">
    <property type="nucleotide sequence ID" value="NZ_AP023368.1"/>
</dbReference>
<feature type="domain" description="DUF4825" evidence="6">
    <location>
        <begin position="241"/>
        <end position="327"/>
    </location>
</feature>
<feature type="domain" description="Putative zinc-finger" evidence="5">
    <location>
        <begin position="5"/>
        <end position="38"/>
    </location>
</feature>
<dbReference type="KEGG" id="acht:bsdcttw_05860"/>
<comment type="similarity">
    <text evidence="1">Belongs to the zinc-associated anti-sigma factor (ZAS) superfamily. Anti-sigma-W factor family.</text>
</comment>
<dbReference type="Gene3D" id="1.10.10.1320">
    <property type="entry name" value="Anti-sigma factor, zinc-finger domain"/>
    <property type="match status" value="1"/>
</dbReference>
<dbReference type="InterPro" id="IPR032250">
    <property type="entry name" value="DUF4825"/>
</dbReference>
<keyword evidence="3" id="KW-0175">Coiled coil</keyword>
<feature type="transmembrane region" description="Helical" evidence="4">
    <location>
        <begin position="74"/>
        <end position="98"/>
    </location>
</feature>
<dbReference type="Pfam" id="PF16107">
    <property type="entry name" value="DUF4825"/>
    <property type="match status" value="1"/>
</dbReference>
<protein>
    <recommendedName>
        <fullName evidence="2">Anti-sigma-W factor RsiW</fullName>
    </recommendedName>
</protein>
<organism evidence="7 8">
    <name type="scientific">Anaerocolumna chitinilytica</name>
    <dbReference type="NCBI Taxonomy" id="1727145"/>
    <lineage>
        <taxon>Bacteria</taxon>
        <taxon>Bacillati</taxon>
        <taxon>Bacillota</taxon>
        <taxon>Clostridia</taxon>
        <taxon>Lachnospirales</taxon>
        <taxon>Lachnospiraceae</taxon>
        <taxon>Anaerocolumna</taxon>
    </lineage>
</organism>
<keyword evidence="4" id="KW-1133">Transmembrane helix</keyword>
<evidence type="ECO:0000256" key="1">
    <source>
        <dbReference type="ARBA" id="ARBA00024353"/>
    </source>
</evidence>
<keyword evidence="4" id="KW-0472">Membrane</keyword>
<sequence>MEKTCEIIKDLLPLYIDGVCSEDSKKAVEEHIKTCEDCKRELEDYQREISAVERQEEEVIKKISSRWKKSKTKALFSGIFIMAMIGILGIAVLCYSFTTRAVKYEEITVGNLSQLSNSNVYFTLKVSEEINAKGVDWFEYKGNIYITLKTNKLQLKQKTVEGDFTESTNNYSRWEFDTKMSGIKNIYLYEGLTGYDDGQAKKTLIWSSNKELTAANTEAETWVKTYQPWGNTEPGLLANTLFKHKNPYVGDISSDGKILIDLRVAWVLGNFKNELQTKSEPYGYTLLFEDAIKKEHQADFDDTMKKYAMCMLALIDNLSEVSWKYTVVDNKQENMVINKITKEDASKLLGKNIKSYADSAAEVQALLYTIGIEQ</sequence>
<feature type="coiled-coil region" evidence="3">
    <location>
        <begin position="28"/>
        <end position="62"/>
    </location>
</feature>
<evidence type="ECO:0000256" key="2">
    <source>
        <dbReference type="ARBA" id="ARBA00024438"/>
    </source>
</evidence>
<dbReference type="Pfam" id="PF13490">
    <property type="entry name" value="zf-HC2"/>
    <property type="match status" value="1"/>
</dbReference>
<evidence type="ECO:0000259" key="6">
    <source>
        <dbReference type="Pfam" id="PF16107"/>
    </source>
</evidence>
<reference evidence="7 8" key="2">
    <citation type="submission" date="2020-08" db="EMBL/GenBank/DDBJ databases">
        <authorList>
            <person name="Ueki A."/>
            <person name="Tonouchi A."/>
        </authorList>
    </citation>
    <scope>NUCLEOTIDE SEQUENCE [LARGE SCALE GENOMIC DNA]</scope>
    <source>
        <strain evidence="7 8">CTTW</strain>
    </source>
</reference>
<evidence type="ECO:0000256" key="3">
    <source>
        <dbReference type="SAM" id="Coils"/>
    </source>
</evidence>
<dbReference type="EMBL" id="AP023368">
    <property type="protein sequence ID" value="BCJ97545.1"/>
    <property type="molecule type" value="Genomic_DNA"/>
</dbReference>
<keyword evidence="4" id="KW-0812">Transmembrane</keyword>
<dbReference type="InterPro" id="IPR041916">
    <property type="entry name" value="Anti_sigma_zinc_sf"/>
</dbReference>
<keyword evidence="8" id="KW-1185">Reference proteome</keyword>
<evidence type="ECO:0000256" key="4">
    <source>
        <dbReference type="SAM" id="Phobius"/>
    </source>
</evidence>
<evidence type="ECO:0000313" key="8">
    <source>
        <dbReference type="Proteomes" id="UP000515703"/>
    </source>
</evidence>
<gene>
    <name evidence="7" type="ORF">bsdcttw_05860</name>
</gene>
<dbReference type="Proteomes" id="UP000515703">
    <property type="component" value="Chromosome"/>
</dbReference>
<accession>A0A7I8DKH9</accession>
<dbReference type="AlphaFoldDB" id="A0A7I8DKH9"/>
<proteinExistence type="inferred from homology"/>
<name>A0A7I8DKH9_9FIRM</name>